<dbReference type="Pfam" id="PF04909">
    <property type="entry name" value="Amidohydro_2"/>
    <property type="match status" value="1"/>
</dbReference>
<reference evidence="3 4" key="1">
    <citation type="submission" date="2016-10" db="EMBL/GenBank/DDBJ databases">
        <authorList>
            <person name="de Groot N.N."/>
        </authorList>
    </citation>
    <scope>NUCLEOTIDE SEQUENCE [LARGE SCALE GENOMIC DNA]</scope>
    <source>
        <strain evidence="3 4">DSM 44993</strain>
    </source>
</reference>
<dbReference type="GO" id="GO:0016787">
    <property type="term" value="F:hydrolase activity"/>
    <property type="evidence" value="ECO:0007669"/>
    <property type="project" value="InterPro"/>
</dbReference>
<dbReference type="GO" id="GO:0016831">
    <property type="term" value="F:carboxy-lyase activity"/>
    <property type="evidence" value="ECO:0007669"/>
    <property type="project" value="InterPro"/>
</dbReference>
<dbReference type="InterPro" id="IPR032466">
    <property type="entry name" value="Metal_Hydrolase"/>
</dbReference>
<name>A0A1H8UAI1_9PSEU</name>
<dbReference type="GO" id="GO:0019748">
    <property type="term" value="P:secondary metabolic process"/>
    <property type="evidence" value="ECO:0007669"/>
    <property type="project" value="TreeGrafter"/>
</dbReference>
<evidence type="ECO:0000256" key="1">
    <source>
        <dbReference type="ARBA" id="ARBA00023239"/>
    </source>
</evidence>
<accession>A0A1H8UAI1</accession>
<feature type="domain" description="Amidohydrolase-related" evidence="2">
    <location>
        <begin position="38"/>
        <end position="322"/>
    </location>
</feature>
<dbReference type="PANTHER" id="PTHR21240">
    <property type="entry name" value="2-AMINO-3-CARBOXYLMUCONATE-6-SEMIALDEHYDE DECARBOXYLASE"/>
    <property type="match status" value="1"/>
</dbReference>
<dbReference type="EMBL" id="FOEF01000003">
    <property type="protein sequence ID" value="SEP00272.1"/>
    <property type="molecule type" value="Genomic_DNA"/>
</dbReference>
<dbReference type="OrthoDB" id="8673173at2"/>
<dbReference type="STRING" id="394193.SAMN04489732_103167"/>
<evidence type="ECO:0000259" key="2">
    <source>
        <dbReference type="Pfam" id="PF04909"/>
    </source>
</evidence>
<dbReference type="SUPFAM" id="SSF51556">
    <property type="entry name" value="Metallo-dependent hydrolases"/>
    <property type="match status" value="1"/>
</dbReference>
<sequence>MRLIALEEAFSIPRLSDRFPGLTDLGPIPVSPEFGRHVARRLPDFTELRLPEMDRYGVDVQVLSHTAPGLQAGLSAEDAVAAARFANDYLANVVAEHPARFAGFAALPMQDPPAAAAELRRAVEELGFRGALVNDHTGSRYLDDPGYERFWTTLEELDVPLYLHPGAPPAEQWQVTDGCAELIGPTFTWGAQTGGHALRLLYSGVFDRHPGARLILGHMGEYLPFMLSRLDSRYATLAPGRTLDRAPSAYVGTNILITLSGVQSPAALAGAILAIGADAILFAIDYPYEFTGPATTAFAGAALSDADRHKIAHGNAERLLKLRPWTESA</sequence>
<protein>
    <submittedName>
        <fullName evidence="3">2,3-dihydroxybenzoate decarboxylase</fullName>
    </submittedName>
</protein>
<organism evidence="3 4">
    <name type="scientific">Amycolatopsis saalfeldensis</name>
    <dbReference type="NCBI Taxonomy" id="394193"/>
    <lineage>
        <taxon>Bacteria</taxon>
        <taxon>Bacillati</taxon>
        <taxon>Actinomycetota</taxon>
        <taxon>Actinomycetes</taxon>
        <taxon>Pseudonocardiales</taxon>
        <taxon>Pseudonocardiaceae</taxon>
        <taxon>Amycolatopsis</taxon>
    </lineage>
</organism>
<dbReference type="GO" id="GO:0005829">
    <property type="term" value="C:cytosol"/>
    <property type="evidence" value="ECO:0007669"/>
    <property type="project" value="TreeGrafter"/>
</dbReference>
<dbReference type="InterPro" id="IPR006680">
    <property type="entry name" value="Amidohydro-rel"/>
</dbReference>
<dbReference type="PANTHER" id="PTHR21240:SF30">
    <property type="entry name" value="AMIDOHYDROLASE-RELATED DOMAIN-CONTAINING PROTEIN-RELATED"/>
    <property type="match status" value="1"/>
</dbReference>
<dbReference type="RefSeq" id="WP_091615091.1">
    <property type="nucleotide sequence ID" value="NZ_FOEF01000003.1"/>
</dbReference>
<evidence type="ECO:0000313" key="4">
    <source>
        <dbReference type="Proteomes" id="UP000198582"/>
    </source>
</evidence>
<proteinExistence type="predicted"/>
<dbReference type="Proteomes" id="UP000198582">
    <property type="component" value="Unassembled WGS sequence"/>
</dbReference>
<keyword evidence="4" id="KW-1185">Reference proteome</keyword>
<dbReference type="AlphaFoldDB" id="A0A1H8UAI1"/>
<dbReference type="Gene3D" id="3.20.20.140">
    <property type="entry name" value="Metal-dependent hydrolases"/>
    <property type="match status" value="1"/>
</dbReference>
<keyword evidence="1" id="KW-0456">Lyase</keyword>
<dbReference type="InterPro" id="IPR032465">
    <property type="entry name" value="ACMSD"/>
</dbReference>
<evidence type="ECO:0000313" key="3">
    <source>
        <dbReference type="EMBL" id="SEP00272.1"/>
    </source>
</evidence>
<gene>
    <name evidence="3" type="ORF">SAMN04489732_103167</name>
</gene>